<dbReference type="Proteomes" id="UP000886520">
    <property type="component" value="Chromosome 1"/>
</dbReference>
<evidence type="ECO:0000256" key="6">
    <source>
        <dbReference type="SAM" id="MobiDB-lite"/>
    </source>
</evidence>
<keyword evidence="4" id="KW-0862">Zinc</keyword>
<evidence type="ECO:0000259" key="7">
    <source>
        <dbReference type="Pfam" id="PF07227"/>
    </source>
</evidence>
<dbReference type="GO" id="GO:0040029">
    <property type="term" value="P:epigenetic regulation of gene expression"/>
    <property type="evidence" value="ECO:0007669"/>
    <property type="project" value="InterPro"/>
</dbReference>
<evidence type="ECO:0000256" key="1">
    <source>
        <dbReference type="ARBA" id="ARBA00004123"/>
    </source>
</evidence>
<comment type="subcellular location">
    <subcellularLocation>
        <location evidence="1">Nucleus</location>
    </subcellularLocation>
</comment>
<sequence length="770" mass="84210">MGTSKQQVSSASGRKADDVCVVGGGDAADVCVVGDVVGGGSGAACVVDHDSMASAKTEILTGTDALRFLYANCGTAEQARFMKSHSWTKLFSKMRNRETTACSSLDDPLPTSSVLAASRKQRKAYRPSRVPPLEEDEPSSPPKKEDPVVPATLVSHDLKKGKKNGTSDSGAINNNNHKTSLTANDRKQSTQQSLSTQQNAAIVCKNLACKAFLPAEASFCRRCSCCLCMEFDDNKDPSLWITCDREEEGCGLSCHVECALQNQVAGVIKKHGSVWLDGSFACKSCGKISSLIGLWRRQLLVAKAARRVDVLCHRLSLSQRLLNGTVKYKEAHALVDNAVKKLEAEVSLMKKGSAKLERCIVKRLSCDQEVQEMIDLALERAESFGDAQSVVLDAHDAAICKRPLCTMQFEDVCSSSIVVVAVDNYASDDTLGYKLWHRKATDASYPATPTCTIQNSSKKALVSDLQSCTSYVFKMAPFSSQGDREECEADCCTEGIDSTLVGHRENDVLPNCVLRADVNANHGAKNVGTNTQHHSSIEFEIGRPEKFGGLVDDLGSTKAQLIAEVDEGKGCFFVKDLGDAQIGHPFAMQRLVMDDFSVGVTPSWELERRREEPFVSRDGVDNSPILSVAKTNAADNGIISSQSWAMQLHCYDEAQKAMVSNGAASESDIRRHGFSHGSCNNSFHIEEFSISVVRWLECQGHLNKEFRMKFLTWHSLRATEHEKRVVSIFINTLRDCPASLAAQLVDSFQEIINSKRQRAAELGYNSRPYQ</sequence>
<keyword evidence="5" id="KW-0539">Nucleus</keyword>
<dbReference type="OrthoDB" id="1925343at2759"/>
<accession>A0A9D4VCY8</accession>
<evidence type="ECO:0008006" key="12">
    <source>
        <dbReference type="Google" id="ProtNLM"/>
    </source>
</evidence>
<dbReference type="InterPro" id="IPR032881">
    <property type="entry name" value="Oberon-like_PHD"/>
</dbReference>
<feature type="domain" description="Oberon-like PHD finger" evidence="7">
    <location>
        <begin position="204"/>
        <end position="320"/>
    </location>
</feature>
<dbReference type="GO" id="GO:0008270">
    <property type="term" value="F:zinc ion binding"/>
    <property type="evidence" value="ECO:0007669"/>
    <property type="project" value="UniProtKB-KW"/>
</dbReference>
<feature type="region of interest" description="Disordered" evidence="6">
    <location>
        <begin position="101"/>
        <end position="192"/>
    </location>
</feature>
<evidence type="ECO:0000259" key="8">
    <source>
        <dbReference type="Pfam" id="PF23376"/>
    </source>
</evidence>
<keyword evidence="3" id="KW-0863">Zinc-finger</keyword>
<feature type="compositionally biased region" description="Polar residues" evidence="6">
    <location>
        <begin position="164"/>
        <end position="183"/>
    </location>
</feature>
<evidence type="ECO:0000313" key="10">
    <source>
        <dbReference type="EMBL" id="KAI5084240.1"/>
    </source>
</evidence>
<dbReference type="Pfam" id="PF23376">
    <property type="entry name" value="Fn3_VIN3"/>
    <property type="match status" value="1"/>
</dbReference>
<dbReference type="InterPro" id="IPR044514">
    <property type="entry name" value="VIN3-like"/>
</dbReference>
<comment type="caution">
    <text evidence="10">The sequence shown here is derived from an EMBL/GenBank/DDBJ whole genome shotgun (WGS) entry which is preliminary data.</text>
</comment>
<evidence type="ECO:0000259" key="9">
    <source>
        <dbReference type="Pfam" id="PF23380"/>
    </source>
</evidence>
<proteinExistence type="predicted"/>
<dbReference type="Pfam" id="PF23380">
    <property type="entry name" value="VIN3_C"/>
    <property type="match status" value="1"/>
</dbReference>
<dbReference type="GO" id="GO:0010048">
    <property type="term" value="P:vernalization response"/>
    <property type="evidence" value="ECO:0007669"/>
    <property type="project" value="InterPro"/>
</dbReference>
<name>A0A9D4VCY8_ADICA</name>
<protein>
    <recommendedName>
        <fullName evidence="12">Fibronectin type-III domain-containing protein</fullName>
    </recommendedName>
</protein>
<dbReference type="AlphaFoldDB" id="A0A9D4VCY8"/>
<evidence type="ECO:0000256" key="3">
    <source>
        <dbReference type="ARBA" id="ARBA00022771"/>
    </source>
</evidence>
<keyword evidence="2" id="KW-0479">Metal-binding</keyword>
<dbReference type="PANTHER" id="PTHR46286:SF2">
    <property type="entry name" value="VIN3-LIKE PROTEIN 2"/>
    <property type="match status" value="1"/>
</dbReference>
<dbReference type="InterPro" id="IPR058585">
    <property type="entry name" value="Fn3_VIN3"/>
</dbReference>
<organism evidence="10 11">
    <name type="scientific">Adiantum capillus-veneris</name>
    <name type="common">Maidenhair fern</name>
    <dbReference type="NCBI Taxonomy" id="13818"/>
    <lineage>
        <taxon>Eukaryota</taxon>
        <taxon>Viridiplantae</taxon>
        <taxon>Streptophyta</taxon>
        <taxon>Embryophyta</taxon>
        <taxon>Tracheophyta</taxon>
        <taxon>Polypodiopsida</taxon>
        <taxon>Polypodiidae</taxon>
        <taxon>Polypodiales</taxon>
        <taxon>Pteridineae</taxon>
        <taxon>Pteridaceae</taxon>
        <taxon>Vittarioideae</taxon>
        <taxon>Adiantum</taxon>
    </lineage>
</organism>
<feature type="domain" description="VIN3-like fibronectin type-III" evidence="8">
    <location>
        <begin position="408"/>
        <end position="493"/>
    </location>
</feature>
<dbReference type="GO" id="GO:0005634">
    <property type="term" value="C:nucleus"/>
    <property type="evidence" value="ECO:0007669"/>
    <property type="project" value="UniProtKB-SubCell"/>
</dbReference>
<gene>
    <name evidence="10" type="ORF">GOP47_0000409</name>
</gene>
<dbReference type="Pfam" id="PF07227">
    <property type="entry name" value="PHD_Oberon"/>
    <property type="match status" value="1"/>
</dbReference>
<evidence type="ECO:0000256" key="2">
    <source>
        <dbReference type="ARBA" id="ARBA00022723"/>
    </source>
</evidence>
<evidence type="ECO:0000256" key="5">
    <source>
        <dbReference type="ARBA" id="ARBA00023242"/>
    </source>
</evidence>
<keyword evidence="11" id="KW-1185">Reference proteome</keyword>
<dbReference type="EMBL" id="JABFUD020000001">
    <property type="protein sequence ID" value="KAI5084240.1"/>
    <property type="molecule type" value="Genomic_DNA"/>
</dbReference>
<dbReference type="InterPro" id="IPR056990">
    <property type="entry name" value="VIN3-like_C"/>
</dbReference>
<evidence type="ECO:0000256" key="4">
    <source>
        <dbReference type="ARBA" id="ARBA00022833"/>
    </source>
</evidence>
<feature type="domain" description="VIN3-like C-terminal" evidence="9">
    <location>
        <begin position="687"/>
        <end position="756"/>
    </location>
</feature>
<dbReference type="PANTHER" id="PTHR46286">
    <property type="entry name" value="VIN3-LIKE PROTEIN 2-RELATED"/>
    <property type="match status" value="1"/>
</dbReference>
<reference evidence="10" key="1">
    <citation type="submission" date="2021-01" db="EMBL/GenBank/DDBJ databases">
        <title>Adiantum capillus-veneris genome.</title>
        <authorList>
            <person name="Fang Y."/>
            <person name="Liao Q."/>
        </authorList>
    </citation>
    <scope>NUCLEOTIDE SEQUENCE</scope>
    <source>
        <strain evidence="10">H3</strain>
        <tissue evidence="10">Leaf</tissue>
    </source>
</reference>
<evidence type="ECO:0000313" key="11">
    <source>
        <dbReference type="Proteomes" id="UP000886520"/>
    </source>
</evidence>